<name>A0ABW6BQK5_9BACT</name>
<dbReference type="Proteomes" id="UP001597641">
    <property type="component" value="Unassembled WGS sequence"/>
</dbReference>
<dbReference type="InterPro" id="IPR044946">
    <property type="entry name" value="Restrct_endonuc_typeI_TRD_sf"/>
</dbReference>
<keyword evidence="1" id="KW-0680">Restriction system</keyword>
<dbReference type="PANTHER" id="PTHR30408:SF13">
    <property type="entry name" value="TYPE I RESTRICTION ENZYME HINDI SPECIFICITY SUBUNIT"/>
    <property type="match status" value="1"/>
</dbReference>
<sequence length="398" mass="45442">MFSKNLDMQSNYKPLGKYIKQVNTRNEGLSVSLLKGININKEVMPSVANTNGTDLTKYKIVERGQFAYNPMHVGRDEVLPISLLQADERVIVSPAYTVFEVIDEGELLPEYLMMWCRRSEFDRNVWFTTDNSVRGGFSWDSLCEMQLPVPHIDEQREIVKEYNIIVNHIKLNEQLIQKLEETAQSIYKQWFVDFEFPDENGQPYKSSGGEMLYNSELDKEIPKGWKACKWGKISSLEYGKGLRSYQNGKGGVPVYGTNGQVGWTTRPLVDSEGIIIGRKGVYRGVHFSNLPFYVIDTAFFLLPKVELNLKWAYYEILHLNLDELESGSAIPSTSRDDFYDLISAVPSKELQDSFAKVMTTLFSTKFLMEEQNNTLQNLSVLLLSKISKAANVEKAEVL</sequence>
<protein>
    <recommendedName>
        <fullName evidence="5">Type I restriction enzyme S subunit</fullName>
    </recommendedName>
</protein>
<dbReference type="EMBL" id="JBHUOX010000004">
    <property type="protein sequence ID" value="MFD3000104.1"/>
    <property type="molecule type" value="Genomic_DNA"/>
</dbReference>
<reference evidence="4" key="1">
    <citation type="journal article" date="2019" name="Int. J. Syst. Evol. Microbiol.">
        <title>The Global Catalogue of Microorganisms (GCM) 10K type strain sequencing project: providing services to taxonomists for standard genome sequencing and annotation.</title>
        <authorList>
            <consortium name="The Broad Institute Genomics Platform"/>
            <consortium name="The Broad Institute Genome Sequencing Center for Infectious Disease"/>
            <person name="Wu L."/>
            <person name="Ma J."/>
        </authorList>
    </citation>
    <scope>NUCLEOTIDE SEQUENCE [LARGE SCALE GENOMIC DNA]</scope>
    <source>
        <strain evidence="4">KCTC 23984</strain>
    </source>
</reference>
<dbReference type="CDD" id="cd17267">
    <property type="entry name" value="RMtype1_S_EcoAO83I-TRD1-CR1_like"/>
    <property type="match status" value="1"/>
</dbReference>
<keyword evidence="2" id="KW-0238">DNA-binding</keyword>
<dbReference type="InterPro" id="IPR052021">
    <property type="entry name" value="Type-I_RS_S_subunit"/>
</dbReference>
<dbReference type="PANTHER" id="PTHR30408">
    <property type="entry name" value="TYPE-1 RESTRICTION ENZYME ECOKI SPECIFICITY PROTEIN"/>
    <property type="match status" value="1"/>
</dbReference>
<gene>
    <name evidence="3" type="ORF">ACFS7Z_07015</name>
</gene>
<evidence type="ECO:0000256" key="1">
    <source>
        <dbReference type="ARBA" id="ARBA00022747"/>
    </source>
</evidence>
<dbReference type="Gene3D" id="3.90.220.20">
    <property type="entry name" value="DNA methylase specificity domains"/>
    <property type="match status" value="2"/>
</dbReference>
<evidence type="ECO:0000313" key="4">
    <source>
        <dbReference type="Proteomes" id="UP001597641"/>
    </source>
</evidence>
<organism evidence="3 4">
    <name type="scientific">Pontibacter toksunensis</name>
    <dbReference type="NCBI Taxonomy" id="1332631"/>
    <lineage>
        <taxon>Bacteria</taxon>
        <taxon>Pseudomonadati</taxon>
        <taxon>Bacteroidota</taxon>
        <taxon>Cytophagia</taxon>
        <taxon>Cytophagales</taxon>
        <taxon>Hymenobacteraceae</taxon>
        <taxon>Pontibacter</taxon>
    </lineage>
</organism>
<comment type="caution">
    <text evidence="3">The sequence shown here is derived from an EMBL/GenBank/DDBJ whole genome shotgun (WGS) entry which is preliminary data.</text>
</comment>
<evidence type="ECO:0008006" key="5">
    <source>
        <dbReference type="Google" id="ProtNLM"/>
    </source>
</evidence>
<proteinExistence type="predicted"/>
<evidence type="ECO:0000313" key="3">
    <source>
        <dbReference type="EMBL" id="MFD3000104.1"/>
    </source>
</evidence>
<evidence type="ECO:0000256" key="2">
    <source>
        <dbReference type="ARBA" id="ARBA00023125"/>
    </source>
</evidence>
<dbReference type="RefSeq" id="WP_377482750.1">
    <property type="nucleotide sequence ID" value="NZ_JBHUOX010000004.1"/>
</dbReference>
<accession>A0ABW6BQK5</accession>
<dbReference type="SUPFAM" id="SSF116734">
    <property type="entry name" value="DNA methylase specificity domain"/>
    <property type="match status" value="2"/>
</dbReference>
<keyword evidence="4" id="KW-1185">Reference proteome</keyword>